<reference evidence="1 2" key="1">
    <citation type="submission" date="2024-02" db="EMBL/GenBank/DDBJ databases">
        <title>Bacterial strain from lacustrine sediment.</title>
        <authorList>
            <person name="Petit C."/>
            <person name="Fadhlaoui K."/>
        </authorList>
    </citation>
    <scope>NUCLEOTIDE SEQUENCE [LARGE SCALE GENOMIC DNA]</scope>
    <source>
        <strain evidence="1 2">IPX-CK</strain>
    </source>
</reference>
<dbReference type="RefSeq" id="WP_342759057.1">
    <property type="nucleotide sequence ID" value="NZ_CP146256.1"/>
</dbReference>
<protein>
    <recommendedName>
        <fullName evidence="3">WG repeat protein</fullName>
    </recommendedName>
</protein>
<name>A0ABZ3EZ20_9FIRM</name>
<evidence type="ECO:0008006" key="3">
    <source>
        <dbReference type="Google" id="ProtNLM"/>
    </source>
</evidence>
<evidence type="ECO:0000313" key="2">
    <source>
        <dbReference type="Proteomes" id="UP001451571"/>
    </source>
</evidence>
<sequence>MKNYLLLESGYIQTTYGVFAGVDAISTYPGGEMESLRLSERNVIMTEIGELIPAYTENSRRKNKVSVEFDRQGLVIGVLLEEQQEVRTPIGELPAERVKFYSTGELYRLFVLDGQISGFWSEADERELNIPLSFDLGFTSFRAMLNGICFYRDGGIRSITLFPGERITIMTPLGEVETVVGLSLYESGELCSVEPAEPVLIETPIGRLTAYDIDQNGLNADSNSLVFTKDGRIRGLMTCDNLIHVQTQEGIMKTFAPKEKTHPLYDDAVTVAGMNVGFDYQKNTAIIDGHEFSLSECGFTTGLFIRPGTHCTPADCANCSVCNRG</sequence>
<proteinExistence type="predicted"/>
<evidence type="ECO:0000313" key="1">
    <source>
        <dbReference type="EMBL" id="XAH75491.1"/>
    </source>
</evidence>
<dbReference type="Proteomes" id="UP001451571">
    <property type="component" value="Chromosome"/>
</dbReference>
<dbReference type="EMBL" id="CP146256">
    <property type="protein sequence ID" value="XAH75491.1"/>
    <property type="molecule type" value="Genomic_DNA"/>
</dbReference>
<organism evidence="1 2">
    <name type="scientific">Kineothrix sedimenti</name>
    <dbReference type="NCBI Taxonomy" id="3123317"/>
    <lineage>
        <taxon>Bacteria</taxon>
        <taxon>Bacillati</taxon>
        <taxon>Bacillota</taxon>
        <taxon>Clostridia</taxon>
        <taxon>Lachnospirales</taxon>
        <taxon>Lachnospiraceae</taxon>
        <taxon>Kineothrix</taxon>
    </lineage>
</organism>
<accession>A0ABZ3EZ20</accession>
<keyword evidence="2" id="KW-1185">Reference proteome</keyword>
<gene>
    <name evidence="1" type="ORF">V6984_06955</name>
</gene>